<sequence length="169" mass="19765">MKSNMLLLIVFFVFQGCQSQTQKKDTLYILFNDNIEGMNKQIIPKEKLTIKGGIPIDDSYVFKIQEKKEGLLYEFAYRFSHFNWSKNKSILPKDYSPSLIIATDSSFLKGKKVLTNDFFKNTSYSKVCKTFEKEDSWEQDVAVFIIDVDEIENDTIVLREVKFTRPVKE</sequence>
<protein>
    <recommendedName>
        <fullName evidence="3">Lipoprotein</fullName>
    </recommendedName>
</protein>
<evidence type="ECO:0008006" key="3">
    <source>
        <dbReference type="Google" id="ProtNLM"/>
    </source>
</evidence>
<accession>A0ABY3M710</accession>
<keyword evidence="2" id="KW-1185">Reference proteome</keyword>
<dbReference type="PROSITE" id="PS51257">
    <property type="entry name" value="PROKAR_LIPOPROTEIN"/>
    <property type="match status" value="1"/>
</dbReference>
<dbReference type="Proteomes" id="UP000323621">
    <property type="component" value="Unassembled WGS sequence"/>
</dbReference>
<organism evidence="1 2">
    <name type="scientific">Bizionia gelidisalsuginis</name>
    <dbReference type="NCBI Taxonomy" id="291188"/>
    <lineage>
        <taxon>Bacteria</taxon>
        <taxon>Pseudomonadati</taxon>
        <taxon>Bacteroidota</taxon>
        <taxon>Flavobacteriia</taxon>
        <taxon>Flavobacteriales</taxon>
        <taxon>Flavobacteriaceae</taxon>
        <taxon>Bizionia</taxon>
    </lineage>
</organism>
<reference evidence="1 2" key="1">
    <citation type="submission" date="2019-08" db="EMBL/GenBank/DDBJ databases">
        <title>Genomes of Antarctic Bizionia species.</title>
        <authorList>
            <person name="Bowman J.P."/>
        </authorList>
    </citation>
    <scope>NUCLEOTIDE SEQUENCE [LARGE SCALE GENOMIC DNA]</scope>
    <source>
        <strain evidence="1 2">IC164</strain>
    </source>
</reference>
<dbReference type="RefSeq" id="WP_148381638.1">
    <property type="nucleotide sequence ID" value="NZ_VSKN01000039.1"/>
</dbReference>
<comment type="caution">
    <text evidence="1">The sequence shown here is derived from an EMBL/GenBank/DDBJ whole genome shotgun (WGS) entry which is preliminary data.</text>
</comment>
<gene>
    <name evidence="1" type="ORF">ES677_14580</name>
</gene>
<proteinExistence type="predicted"/>
<name>A0ABY3M710_9FLAO</name>
<evidence type="ECO:0000313" key="2">
    <source>
        <dbReference type="Proteomes" id="UP000323621"/>
    </source>
</evidence>
<evidence type="ECO:0000313" key="1">
    <source>
        <dbReference type="EMBL" id="TYC08160.1"/>
    </source>
</evidence>
<dbReference type="EMBL" id="VSKN01000039">
    <property type="protein sequence ID" value="TYC08160.1"/>
    <property type="molecule type" value="Genomic_DNA"/>
</dbReference>